<dbReference type="RefSeq" id="XP_040741964.1">
    <property type="nucleotide sequence ID" value="XM_040889067.1"/>
</dbReference>
<dbReference type="Proteomes" id="UP000193922">
    <property type="component" value="Unassembled WGS sequence"/>
</dbReference>
<dbReference type="EMBL" id="MCFD01000010">
    <property type="protein sequence ID" value="ORX68150.1"/>
    <property type="molecule type" value="Genomic_DNA"/>
</dbReference>
<proteinExistence type="predicted"/>
<reference evidence="2 3" key="1">
    <citation type="submission" date="2016-07" db="EMBL/GenBank/DDBJ databases">
        <title>Pervasive Adenine N6-methylation of Active Genes in Fungi.</title>
        <authorList>
            <consortium name="DOE Joint Genome Institute"/>
            <person name="Mondo S.J."/>
            <person name="Dannebaum R.O."/>
            <person name="Kuo R.C."/>
            <person name="Labutti K."/>
            <person name="Haridas S."/>
            <person name="Kuo A."/>
            <person name="Salamov A."/>
            <person name="Ahrendt S.R."/>
            <person name="Lipzen A."/>
            <person name="Sullivan W."/>
            <person name="Andreopoulos W.B."/>
            <person name="Clum A."/>
            <person name="Lindquist E."/>
            <person name="Daum C."/>
            <person name="Ramamoorthy G.K."/>
            <person name="Gryganskyi A."/>
            <person name="Culley D."/>
            <person name="Magnuson J.K."/>
            <person name="James T.Y."/>
            <person name="O'Malley M.A."/>
            <person name="Stajich J.E."/>
            <person name="Spatafora J.W."/>
            <person name="Visel A."/>
            <person name="Grigoriev I.V."/>
        </authorList>
    </citation>
    <scope>NUCLEOTIDE SEQUENCE [LARGE SCALE GENOMIC DNA]</scope>
    <source>
        <strain evidence="2 3">ATCC 12442</strain>
    </source>
</reference>
<feature type="region of interest" description="Disordered" evidence="1">
    <location>
        <begin position="1"/>
        <end position="103"/>
    </location>
</feature>
<dbReference type="GeneID" id="63805715"/>
<feature type="compositionally biased region" description="Polar residues" evidence="1">
    <location>
        <begin position="68"/>
        <end position="79"/>
    </location>
</feature>
<comment type="caution">
    <text evidence="2">The sequence shown here is derived from an EMBL/GenBank/DDBJ whole genome shotgun (WGS) entry which is preliminary data.</text>
</comment>
<dbReference type="AlphaFoldDB" id="A0A1Y1W3N8"/>
<name>A0A1Y1W3N8_9FUNG</name>
<evidence type="ECO:0000313" key="2">
    <source>
        <dbReference type="EMBL" id="ORX68150.1"/>
    </source>
</evidence>
<evidence type="ECO:0000256" key="1">
    <source>
        <dbReference type="SAM" id="MobiDB-lite"/>
    </source>
</evidence>
<evidence type="ECO:0000313" key="3">
    <source>
        <dbReference type="Proteomes" id="UP000193922"/>
    </source>
</evidence>
<sequence>MTGSDHKKQGLKSKLRVFSSTSHLRDLVRSHGAQGAAPTGRRPPSPPPPPVPSLPPDVVLPAHRGRGSNASQQQQQPGNDYSYLLKPSRPTHEHSLSNSSARQRDLLSVKDALSGPLSHQISARESVASMDTGVVRQASTNQLHSTRSKQSMSSMGNGADGIRGQLEWQQVVPAGTRAWQLGQAGGDSREPVPAGHEFLRYWRVCRYDQGAAALGDLVAEHSGIGVPRTAGGRRQPR</sequence>
<gene>
    <name evidence="2" type="ORF">DL89DRAFT_27346</name>
</gene>
<protein>
    <submittedName>
        <fullName evidence="2">Uncharacterized protein</fullName>
    </submittedName>
</protein>
<accession>A0A1Y1W3N8</accession>
<keyword evidence="3" id="KW-1185">Reference proteome</keyword>
<feature type="compositionally biased region" description="Pro residues" evidence="1">
    <location>
        <begin position="41"/>
        <end position="55"/>
    </location>
</feature>
<organism evidence="2 3">
    <name type="scientific">Linderina pennispora</name>
    <dbReference type="NCBI Taxonomy" id="61395"/>
    <lineage>
        <taxon>Eukaryota</taxon>
        <taxon>Fungi</taxon>
        <taxon>Fungi incertae sedis</taxon>
        <taxon>Zoopagomycota</taxon>
        <taxon>Kickxellomycotina</taxon>
        <taxon>Kickxellomycetes</taxon>
        <taxon>Kickxellales</taxon>
        <taxon>Kickxellaceae</taxon>
        <taxon>Linderina</taxon>
    </lineage>
</organism>